<reference evidence="2" key="3">
    <citation type="submission" date="2017-03" db="EMBL/GenBank/DDBJ databases">
        <authorList>
            <person name="Afonso C.L."/>
            <person name="Miller P.J."/>
            <person name="Scott M.A."/>
            <person name="Spackman E."/>
            <person name="Goraichik I."/>
            <person name="Dimitrov K.M."/>
            <person name="Suarez D.L."/>
            <person name="Swayne D.E."/>
        </authorList>
    </citation>
    <scope>NUCLEOTIDE SEQUENCE</scope>
    <source>
        <strain evidence="2">CCUG 4441</strain>
    </source>
</reference>
<evidence type="ECO:0000313" key="4">
    <source>
        <dbReference type="Proteomes" id="UP000092607"/>
    </source>
</evidence>
<reference evidence="5" key="2">
    <citation type="submission" date="2017-03" db="EMBL/GenBank/DDBJ databases">
        <title>Draft genome sequence of Moraxella equi CCUG 4950T type strain.</title>
        <authorList>
            <person name="Salva-Serra F."/>
            <person name="Engstrom-Jakobsson H."/>
            <person name="Thorell K."/>
            <person name="Jaen-Luchoro D."/>
            <person name="Gonzales-Siles L."/>
            <person name="Karlsson R."/>
            <person name="Yazdan S."/>
            <person name="Boulund F."/>
            <person name="Johnning A."/>
            <person name="Engstrand L."/>
            <person name="Kristiansson E."/>
            <person name="Moore E."/>
        </authorList>
    </citation>
    <scope>NUCLEOTIDE SEQUENCE [LARGE SCALE GENOMIC DNA]</scope>
    <source>
        <strain evidence="5">CCUG 4441</strain>
    </source>
</reference>
<sequence length="147" mass="16714">MVRQAHHERFSLIWGFAGILLNKELNGLEKTDGKYVGAFDAYCMCGAVFPFIDTKNNTIIWKDFCTNVIEKHSIDNVLLSDDGISFIMTNKSGSNYELMVKYHQNGLYKVMMNGDYDLNQTVYIPTYLANKKLYPVDADLICGDFDG</sequence>
<evidence type="ECO:0000313" key="1">
    <source>
        <dbReference type="EMBL" id="OBX63684.1"/>
    </source>
</evidence>
<evidence type="ECO:0000313" key="6">
    <source>
        <dbReference type="Proteomes" id="UP000254107"/>
    </source>
</evidence>
<organism evidence="1 4">
    <name type="scientific">Moraxella lacunata</name>
    <dbReference type="NCBI Taxonomy" id="477"/>
    <lineage>
        <taxon>Bacteria</taxon>
        <taxon>Pseudomonadati</taxon>
        <taxon>Pseudomonadota</taxon>
        <taxon>Gammaproteobacteria</taxon>
        <taxon>Moraxellales</taxon>
        <taxon>Moraxellaceae</taxon>
        <taxon>Moraxella</taxon>
    </lineage>
</organism>
<dbReference type="RefSeq" id="WP_062499099.1">
    <property type="nucleotide sequence ID" value="NZ_JARDJM010000002.1"/>
</dbReference>
<protein>
    <submittedName>
        <fullName evidence="1">Uncharacterized protein</fullName>
    </submittedName>
</protein>
<dbReference type="EMBL" id="UGQC01000001">
    <property type="protein sequence ID" value="STY99346.1"/>
    <property type="molecule type" value="Genomic_DNA"/>
</dbReference>
<dbReference type="EMBL" id="LZMS01000048">
    <property type="protein sequence ID" value="OBX63684.1"/>
    <property type="molecule type" value="Genomic_DNA"/>
</dbReference>
<dbReference type="Proteomes" id="UP000254107">
    <property type="component" value="Unassembled WGS sequence"/>
</dbReference>
<evidence type="ECO:0000313" key="5">
    <source>
        <dbReference type="Proteomes" id="UP000191025"/>
    </source>
</evidence>
<reference evidence="3 6" key="4">
    <citation type="submission" date="2018-06" db="EMBL/GenBank/DDBJ databases">
        <authorList>
            <consortium name="Pathogen Informatics"/>
            <person name="Doyle S."/>
        </authorList>
    </citation>
    <scope>NUCLEOTIDE SEQUENCE [LARGE SCALE GENOMIC DNA]</scope>
    <source>
        <strain evidence="3 6">NCTC7911</strain>
    </source>
</reference>
<gene>
    <name evidence="1" type="ORF">A9309_05585</name>
    <name evidence="2" type="ORF">B5J94_01575</name>
    <name evidence="3" type="ORF">NCTC7911_00721</name>
</gene>
<dbReference type="Proteomes" id="UP000092607">
    <property type="component" value="Unassembled WGS sequence"/>
</dbReference>
<keyword evidence="6" id="KW-1185">Reference proteome</keyword>
<reference evidence="1 4" key="1">
    <citation type="submission" date="2016-06" db="EMBL/GenBank/DDBJ databases">
        <title>Draft genome of Moraxella lacunata CCUG 57757A.</title>
        <authorList>
            <person name="Salva-Serra F."/>
            <person name="Engstrom-Jakobsson H."/>
            <person name="Thorell K."/>
            <person name="Gonzales-Siles L."/>
            <person name="Karlsson R."/>
            <person name="Boulund F."/>
            <person name="Engstrand L."/>
            <person name="Kristiansson E."/>
            <person name="Moore E."/>
        </authorList>
    </citation>
    <scope>NUCLEOTIDE SEQUENCE [LARGE SCALE GENOMIC DNA]</scope>
    <source>
        <strain evidence="1 4">CCUG 57757A</strain>
    </source>
</reference>
<evidence type="ECO:0000313" key="3">
    <source>
        <dbReference type="EMBL" id="STY99346.1"/>
    </source>
</evidence>
<dbReference type="Proteomes" id="UP000191025">
    <property type="component" value="Unassembled WGS sequence"/>
</dbReference>
<dbReference type="EMBL" id="MXAN01000008">
    <property type="protein sequence ID" value="OPH39066.1"/>
    <property type="molecule type" value="Genomic_DNA"/>
</dbReference>
<proteinExistence type="predicted"/>
<evidence type="ECO:0000313" key="2">
    <source>
        <dbReference type="EMBL" id="OPH39066.1"/>
    </source>
</evidence>
<dbReference type="AlphaFoldDB" id="A0A1B8Q3H2"/>
<name>A0A1B8Q3H2_MORLA</name>
<accession>A0A1B8Q3H2</accession>
<dbReference type="GeneID" id="302269366"/>